<reference evidence="7 8" key="2">
    <citation type="journal article" date="2013" name="Genome Announc.">
        <title>Draft Genome Sequences of Porphyromonas crevioricanis JCM 15906T and Porphyromonas cansulci JCM 13913T Isolated from a Canine Oral Cavity.</title>
        <authorList>
            <person name="Sakamoto M."/>
            <person name="Tanaka N."/>
            <person name="Shiwa Y."/>
            <person name="Yoshikawa H."/>
            <person name="Ohkuma M."/>
        </authorList>
    </citation>
    <scope>NUCLEOTIDE SEQUENCE [LARGE SCALE GENOMIC DNA]</scope>
    <source>
        <strain evidence="7 8">JCM 15906</strain>
    </source>
</reference>
<dbReference type="GO" id="GO:0022857">
    <property type="term" value="F:transmembrane transporter activity"/>
    <property type="evidence" value="ECO:0007669"/>
    <property type="project" value="InterPro"/>
</dbReference>
<evidence type="ECO:0000256" key="4">
    <source>
        <dbReference type="ARBA" id="ARBA00022989"/>
    </source>
</evidence>
<dbReference type="Proteomes" id="UP000018031">
    <property type="component" value="Unassembled WGS sequence"/>
</dbReference>
<dbReference type="AlphaFoldDB" id="T1CN86"/>
<dbReference type="GO" id="GO:0005886">
    <property type="term" value="C:plasma membrane"/>
    <property type="evidence" value="ECO:0007669"/>
    <property type="project" value="UniProtKB-SubCell"/>
</dbReference>
<organism evidence="7 8">
    <name type="scientific">Porphyromonas crevioricanis JCM 15906</name>
    <dbReference type="NCBI Taxonomy" id="1305617"/>
    <lineage>
        <taxon>Bacteria</taxon>
        <taxon>Pseudomonadati</taxon>
        <taxon>Bacteroidota</taxon>
        <taxon>Bacteroidia</taxon>
        <taxon>Bacteroidales</taxon>
        <taxon>Porphyromonadaceae</taxon>
        <taxon>Porphyromonas</taxon>
    </lineage>
</organism>
<reference evidence="8" key="1">
    <citation type="journal article" date="2013" name="Genome">
        <title>Draft Genome Sequences of Porphyromonas crevioricanis JCM 15906T and Porphyromonas cansulci JCM 13913T Isolated from a Canine Oral Cavity.</title>
        <authorList>
            <person name="Sakamoto M."/>
            <person name="Tanaka N."/>
            <person name="Shiwa Y."/>
            <person name="Yoshikawa H."/>
            <person name="Ohkuma M."/>
        </authorList>
    </citation>
    <scope>NUCLEOTIDE SEQUENCE [LARGE SCALE GENOMIC DNA]</scope>
    <source>
        <strain evidence="8">JCM 15906</strain>
    </source>
</reference>
<comment type="subcellular location">
    <subcellularLocation>
        <location evidence="1">Cell inner membrane</location>
        <topology evidence="1">Multi-pass membrane protein</topology>
    </subcellularLocation>
</comment>
<dbReference type="InterPro" id="IPR050375">
    <property type="entry name" value="MFS_TsgA-like"/>
</dbReference>
<dbReference type="RefSeq" id="WP_023937315.1">
    <property type="nucleotide sequence ID" value="NZ_BAOU01000023.1"/>
</dbReference>
<evidence type="ECO:0000313" key="8">
    <source>
        <dbReference type="Proteomes" id="UP000018031"/>
    </source>
</evidence>
<dbReference type="PANTHER" id="PTHR43702">
    <property type="entry name" value="L-FUCOSE-PROTON SYMPORTER"/>
    <property type="match status" value="1"/>
</dbReference>
<keyword evidence="5 6" id="KW-0472">Membrane</keyword>
<keyword evidence="2" id="KW-1003">Cell membrane</keyword>
<feature type="transmembrane region" description="Helical" evidence="6">
    <location>
        <begin position="169"/>
        <end position="190"/>
    </location>
</feature>
<dbReference type="InterPro" id="IPR011701">
    <property type="entry name" value="MFS"/>
</dbReference>
<gene>
    <name evidence="7" type="ORF">PORCRE_947</name>
</gene>
<evidence type="ECO:0000256" key="1">
    <source>
        <dbReference type="ARBA" id="ARBA00004429"/>
    </source>
</evidence>
<dbReference type="Gene3D" id="1.20.1250.20">
    <property type="entry name" value="MFS general substrate transporter like domains"/>
    <property type="match status" value="2"/>
</dbReference>
<evidence type="ECO:0000256" key="2">
    <source>
        <dbReference type="ARBA" id="ARBA00022475"/>
    </source>
</evidence>
<feature type="transmembrane region" description="Helical" evidence="6">
    <location>
        <begin position="86"/>
        <end position="107"/>
    </location>
</feature>
<feature type="transmembrane region" description="Helical" evidence="6">
    <location>
        <begin position="286"/>
        <end position="307"/>
    </location>
</feature>
<dbReference type="EMBL" id="BAOU01000023">
    <property type="protein sequence ID" value="GAD05247.1"/>
    <property type="molecule type" value="Genomic_DNA"/>
</dbReference>
<feature type="transmembrane region" description="Helical" evidence="6">
    <location>
        <begin position="370"/>
        <end position="390"/>
    </location>
</feature>
<proteinExistence type="predicted"/>
<accession>T1CN86</accession>
<dbReference type="Pfam" id="PF07690">
    <property type="entry name" value="MFS_1"/>
    <property type="match status" value="1"/>
</dbReference>
<dbReference type="SUPFAM" id="SSF103473">
    <property type="entry name" value="MFS general substrate transporter"/>
    <property type="match status" value="1"/>
</dbReference>
<feature type="transmembrane region" description="Helical" evidence="6">
    <location>
        <begin position="252"/>
        <end position="274"/>
    </location>
</feature>
<feature type="transmembrane region" description="Helical" evidence="6">
    <location>
        <begin position="202"/>
        <end position="221"/>
    </location>
</feature>
<evidence type="ECO:0000256" key="5">
    <source>
        <dbReference type="ARBA" id="ARBA00023136"/>
    </source>
</evidence>
<feature type="transmembrane region" description="Helical" evidence="6">
    <location>
        <begin position="339"/>
        <end position="358"/>
    </location>
</feature>
<dbReference type="InterPro" id="IPR036259">
    <property type="entry name" value="MFS_trans_sf"/>
</dbReference>
<evidence type="ECO:0000256" key="3">
    <source>
        <dbReference type="ARBA" id="ARBA00022692"/>
    </source>
</evidence>
<feature type="transmembrane region" description="Helical" evidence="6">
    <location>
        <begin position="127"/>
        <end position="149"/>
    </location>
</feature>
<feature type="transmembrane region" description="Helical" evidence="6">
    <location>
        <begin position="314"/>
        <end position="333"/>
    </location>
</feature>
<keyword evidence="3 6" id="KW-0812">Transmembrane</keyword>
<feature type="transmembrane region" description="Helical" evidence="6">
    <location>
        <begin position="396"/>
        <end position="416"/>
    </location>
</feature>
<protein>
    <submittedName>
        <fullName evidence="7">Glucose/galactose transporter</fullName>
    </submittedName>
</protein>
<evidence type="ECO:0000313" key="7">
    <source>
        <dbReference type="EMBL" id="GAD05247.1"/>
    </source>
</evidence>
<evidence type="ECO:0000256" key="6">
    <source>
        <dbReference type="SAM" id="Phobius"/>
    </source>
</evidence>
<keyword evidence="4 6" id="KW-1133">Transmembrane helix</keyword>
<feature type="transmembrane region" description="Helical" evidence="6">
    <location>
        <begin position="53"/>
        <end position="74"/>
    </location>
</feature>
<sequence length="429" mass="46840">MDTGTNSRTSYLGPFITMVVLMALIGFITSINQQFQVPIQSAYLQSAGSYENTFSTLLVFAFFLAYLLIGPLAARYLERNGYKKTLLMGVGILGLAFCIFLGSAMQYRYSFSRPIEFTLWDARIPLSYFIFVLGSFISGTGLTFLQASVNPYLIACDVKGTSPVQRQNIGGTGNSIMTTIGPLFVAYAIFRGQAGTDVDIQSIFLPMGVLILAMLLLYAIIRRLELPNLANTTAASGEELPHSAWRFSHLSLGVLALFCYVGVEVCIGSNFNLYAKSDLGMTGPEAAQMITVYWLCLLIGRFLSSFLSKVSAKVLLSISSLSAMILLGLAMLIQQPWLLIAIGFFHSVMWGAIFSLALEGLGKYTAKGTGLLMMGVVGGAVLPFAQGIWADKLGSWDLTWLLVLAGEAYMLFYALIGSRPRLRADRIER</sequence>
<name>T1CN86_9PORP</name>
<comment type="caution">
    <text evidence="7">The sequence shown here is derived from an EMBL/GenBank/DDBJ whole genome shotgun (WGS) entry which is preliminary data.</text>
</comment>
<feature type="transmembrane region" description="Helical" evidence="6">
    <location>
        <begin position="12"/>
        <end position="33"/>
    </location>
</feature>
<dbReference type="PANTHER" id="PTHR43702:SF3">
    <property type="entry name" value="PROTEIN TSGA"/>
    <property type="match status" value="1"/>
</dbReference>